<protein>
    <recommendedName>
        <fullName evidence="4">threonine-phosphate decarboxylase</fullName>
        <ecNumber evidence="4">4.1.1.81</ecNumber>
    </recommendedName>
    <alternativeName>
        <fullName evidence="8">L-threonine-O-3-phosphate decarboxylase</fullName>
    </alternativeName>
</protein>
<comment type="cofactor">
    <cofactor evidence="1">
        <name>pyridoxal 5'-phosphate</name>
        <dbReference type="ChEBI" id="CHEBI:597326"/>
    </cofactor>
</comment>
<dbReference type="SUPFAM" id="SSF53383">
    <property type="entry name" value="PLP-dependent transferases"/>
    <property type="match status" value="1"/>
</dbReference>
<keyword evidence="5" id="KW-0169">Cobalamin biosynthesis</keyword>
<dbReference type="Proteomes" id="UP000639859">
    <property type="component" value="Unassembled WGS sequence"/>
</dbReference>
<organism evidence="11 12">
    <name type="scientific">Caulobacter hibisci</name>
    <dbReference type="NCBI Taxonomy" id="2035993"/>
    <lineage>
        <taxon>Bacteria</taxon>
        <taxon>Pseudomonadati</taxon>
        <taxon>Pseudomonadota</taxon>
        <taxon>Alphaproteobacteria</taxon>
        <taxon>Caulobacterales</taxon>
        <taxon>Caulobacteraceae</taxon>
        <taxon>Caulobacter</taxon>
    </lineage>
</organism>
<accession>A0ABS0STG2</accession>
<evidence type="ECO:0000313" key="11">
    <source>
        <dbReference type="EMBL" id="MBI1682945.1"/>
    </source>
</evidence>
<evidence type="ECO:0000256" key="2">
    <source>
        <dbReference type="ARBA" id="ARBA00003444"/>
    </source>
</evidence>
<evidence type="ECO:0000256" key="7">
    <source>
        <dbReference type="ARBA" id="ARBA00023239"/>
    </source>
</evidence>
<dbReference type="PANTHER" id="PTHR42885:SF1">
    <property type="entry name" value="THREONINE-PHOSPHATE DECARBOXYLASE"/>
    <property type="match status" value="1"/>
</dbReference>
<dbReference type="NCBIfam" id="TIGR01140">
    <property type="entry name" value="L_thr_O3P_dcar"/>
    <property type="match status" value="1"/>
</dbReference>
<gene>
    <name evidence="11" type="ORF">I4Q42_04620</name>
</gene>
<feature type="domain" description="Aminotransferase class I/classII large" evidence="10">
    <location>
        <begin position="134"/>
        <end position="320"/>
    </location>
</feature>
<reference evidence="11 12" key="1">
    <citation type="submission" date="2020-11" db="EMBL/GenBank/DDBJ databases">
        <title>genome sequence of strain KACC 18849.</title>
        <authorList>
            <person name="Gao J."/>
            <person name="Zhang X."/>
        </authorList>
    </citation>
    <scope>NUCLEOTIDE SEQUENCE [LARGE SCALE GENOMIC DNA]</scope>
    <source>
        <strain evidence="11 12">KACC 18849</strain>
    </source>
</reference>
<evidence type="ECO:0000256" key="4">
    <source>
        <dbReference type="ARBA" id="ARBA00012285"/>
    </source>
</evidence>
<evidence type="ECO:0000256" key="5">
    <source>
        <dbReference type="ARBA" id="ARBA00022573"/>
    </source>
</evidence>
<comment type="catalytic activity">
    <reaction evidence="9">
        <text>O-phospho-L-threonine + H(+) = (R)-1-aminopropan-2-yl phosphate + CO2</text>
        <dbReference type="Rhea" id="RHEA:11492"/>
        <dbReference type="ChEBI" id="CHEBI:15378"/>
        <dbReference type="ChEBI" id="CHEBI:16526"/>
        <dbReference type="ChEBI" id="CHEBI:58563"/>
        <dbReference type="ChEBI" id="CHEBI:58675"/>
        <dbReference type="EC" id="4.1.1.81"/>
    </reaction>
</comment>
<evidence type="ECO:0000259" key="10">
    <source>
        <dbReference type="Pfam" id="PF00155"/>
    </source>
</evidence>
<dbReference type="InterPro" id="IPR004838">
    <property type="entry name" value="NHTrfase_class1_PyrdxlP-BS"/>
</dbReference>
<evidence type="ECO:0000256" key="1">
    <source>
        <dbReference type="ARBA" id="ARBA00001933"/>
    </source>
</evidence>
<comment type="function">
    <text evidence="2">Decarboxylates L-threonine-O-3-phosphate to yield (R)-1-amino-2-propanol O-2-phosphate, the precursor for the linkage between the nucleotide loop and the corrin ring in cobalamin.</text>
</comment>
<dbReference type="RefSeq" id="WP_198574887.1">
    <property type="nucleotide sequence ID" value="NZ_JADWOX010000002.1"/>
</dbReference>
<evidence type="ECO:0000256" key="3">
    <source>
        <dbReference type="ARBA" id="ARBA00004953"/>
    </source>
</evidence>
<feature type="domain" description="Aminotransferase class I/classII large" evidence="10">
    <location>
        <begin position="55"/>
        <end position="123"/>
    </location>
</feature>
<sequence length="328" mass="34438">MTGAPSSLSGHGGRLAAARARFPDAPAPWLDLSTGINPRPYPIPPPALEEWGRLPDPTDLARLETLAAGAFGVDDPDRVVAVAGSEAAIRLLPWFLPHDRVALAPPTYASHAAAWRAAGTEIVGHPGPDDLRVLVNPNNPDGAALPAKHVLALLVSPLVVDEAFVECEPALSVAAQAGAPGYERLIVLRSFGKFYGLAGLRLGFVICCPSVARLLREALGDWPLSVPALAAGLAAYPDKAWADATRTRLAGDAARLDALLAGAGFEIIDGTSLFRLTRATDAPARFEALAHAGILTRPFDHDPSLLRFGLPGTDADWARLTAALETPR</sequence>
<keyword evidence="6" id="KW-0663">Pyridoxal phosphate</keyword>
<keyword evidence="7 11" id="KW-0456">Lyase</keyword>
<dbReference type="InterPro" id="IPR015424">
    <property type="entry name" value="PyrdxlP-dep_Trfase"/>
</dbReference>
<dbReference type="Gene3D" id="3.90.1150.10">
    <property type="entry name" value="Aspartate Aminotransferase, domain 1"/>
    <property type="match status" value="1"/>
</dbReference>
<dbReference type="InterPro" id="IPR015421">
    <property type="entry name" value="PyrdxlP-dep_Trfase_major"/>
</dbReference>
<evidence type="ECO:0000256" key="8">
    <source>
        <dbReference type="ARBA" id="ARBA00029996"/>
    </source>
</evidence>
<name>A0ABS0STG2_9CAUL</name>
<dbReference type="CDD" id="cd00609">
    <property type="entry name" value="AAT_like"/>
    <property type="match status" value="1"/>
</dbReference>
<evidence type="ECO:0000256" key="6">
    <source>
        <dbReference type="ARBA" id="ARBA00022898"/>
    </source>
</evidence>
<evidence type="ECO:0000313" key="12">
    <source>
        <dbReference type="Proteomes" id="UP000639859"/>
    </source>
</evidence>
<dbReference type="PROSITE" id="PS00105">
    <property type="entry name" value="AA_TRANSFER_CLASS_1"/>
    <property type="match status" value="1"/>
</dbReference>
<dbReference type="EC" id="4.1.1.81" evidence="4"/>
<dbReference type="Gene3D" id="3.40.640.10">
    <property type="entry name" value="Type I PLP-dependent aspartate aminotransferase-like (Major domain)"/>
    <property type="match status" value="1"/>
</dbReference>
<dbReference type="InterPro" id="IPR005860">
    <property type="entry name" value="CobD"/>
</dbReference>
<comment type="caution">
    <text evidence="11">The sequence shown here is derived from an EMBL/GenBank/DDBJ whole genome shotgun (WGS) entry which is preliminary data.</text>
</comment>
<dbReference type="InterPro" id="IPR015422">
    <property type="entry name" value="PyrdxlP-dep_Trfase_small"/>
</dbReference>
<comment type="pathway">
    <text evidence="3">Cofactor biosynthesis; adenosylcobalamin biosynthesis.</text>
</comment>
<evidence type="ECO:0000256" key="9">
    <source>
        <dbReference type="ARBA" id="ARBA00048531"/>
    </source>
</evidence>
<dbReference type="EMBL" id="JADWOX010000002">
    <property type="protein sequence ID" value="MBI1682945.1"/>
    <property type="molecule type" value="Genomic_DNA"/>
</dbReference>
<keyword evidence="12" id="KW-1185">Reference proteome</keyword>
<dbReference type="InterPro" id="IPR004839">
    <property type="entry name" value="Aminotransferase_I/II_large"/>
</dbReference>
<dbReference type="Pfam" id="PF00155">
    <property type="entry name" value="Aminotran_1_2"/>
    <property type="match status" value="2"/>
</dbReference>
<dbReference type="PANTHER" id="PTHR42885">
    <property type="entry name" value="HISTIDINOL-PHOSPHATE AMINOTRANSFERASE-RELATED"/>
    <property type="match status" value="1"/>
</dbReference>
<proteinExistence type="predicted"/>
<dbReference type="GO" id="GO:0048472">
    <property type="term" value="F:threonine-phosphate decarboxylase activity"/>
    <property type="evidence" value="ECO:0007669"/>
    <property type="project" value="UniProtKB-EC"/>
</dbReference>